<name>A0AAJ2J7N5_STEMA</name>
<dbReference type="AlphaFoldDB" id="A0AAJ2J7N5"/>
<feature type="compositionally biased region" description="Low complexity" evidence="1">
    <location>
        <begin position="46"/>
        <end position="56"/>
    </location>
</feature>
<dbReference type="EMBL" id="JAVSKO010000001">
    <property type="protein sequence ID" value="MDT3466878.1"/>
    <property type="molecule type" value="Genomic_DNA"/>
</dbReference>
<proteinExistence type="predicted"/>
<dbReference type="Proteomes" id="UP001251948">
    <property type="component" value="Unassembled WGS sequence"/>
</dbReference>
<gene>
    <name evidence="2" type="ORF">ROV92_02510</name>
</gene>
<reference evidence="2" key="1">
    <citation type="submission" date="2023-07" db="EMBL/GenBank/DDBJ databases">
        <title>Comparative genomics of clinical Stenotrophomonas maltophilia isolates reveals regions of diversity which correlate with colonization and persistence in vivo.</title>
        <authorList>
            <person name="Mcdaniel M.S."/>
            <person name="Swords W.E."/>
            <person name="Sumpter N.A."/>
            <person name="Lindgren N.R."/>
            <person name="Billiot C.E."/>
        </authorList>
    </citation>
    <scope>NUCLEOTIDE SEQUENCE</scope>
    <source>
        <strain evidence="2">Ism4</strain>
    </source>
</reference>
<feature type="compositionally biased region" description="Polar residues" evidence="1">
    <location>
        <begin position="74"/>
        <end position="87"/>
    </location>
</feature>
<feature type="compositionally biased region" description="Basic and acidic residues" evidence="1">
    <location>
        <begin position="90"/>
        <end position="107"/>
    </location>
</feature>
<evidence type="ECO:0000256" key="1">
    <source>
        <dbReference type="SAM" id="MobiDB-lite"/>
    </source>
</evidence>
<protein>
    <submittedName>
        <fullName evidence="2">Uncharacterized protein</fullName>
    </submittedName>
</protein>
<evidence type="ECO:0000313" key="2">
    <source>
        <dbReference type="EMBL" id="MDT3466878.1"/>
    </source>
</evidence>
<dbReference type="RefSeq" id="WP_004154675.1">
    <property type="nucleotide sequence ID" value="NZ_JAVSKO010000001.1"/>
</dbReference>
<comment type="caution">
    <text evidence="2">The sequence shown here is derived from an EMBL/GenBank/DDBJ whole genome shotgun (WGS) entry which is preliminary data.</text>
</comment>
<evidence type="ECO:0000313" key="3">
    <source>
        <dbReference type="Proteomes" id="UP001251948"/>
    </source>
</evidence>
<accession>A0AAJ2J7N5</accession>
<organism evidence="2 3">
    <name type="scientific">Stenotrophomonas maltophilia</name>
    <name type="common">Pseudomonas maltophilia</name>
    <name type="synonym">Xanthomonas maltophilia</name>
    <dbReference type="NCBI Taxonomy" id="40324"/>
    <lineage>
        <taxon>Bacteria</taxon>
        <taxon>Pseudomonadati</taxon>
        <taxon>Pseudomonadota</taxon>
        <taxon>Gammaproteobacteria</taxon>
        <taxon>Lysobacterales</taxon>
        <taxon>Lysobacteraceae</taxon>
        <taxon>Stenotrophomonas</taxon>
        <taxon>Stenotrophomonas maltophilia group</taxon>
    </lineage>
</organism>
<feature type="region of interest" description="Disordered" evidence="1">
    <location>
        <begin position="46"/>
        <end position="107"/>
    </location>
</feature>
<sequence>MTPLALRLRVGLLLLVGSHAGFAWLGWTLRDRSADLAAASAQAAQQASRADTAQAAHQQDLANARASARAESQRLATQAERTQQFNALQRDIDTHAKTPGRDRGNADAEFVRIWRQANAGGALPH</sequence>